<reference evidence="1" key="2">
    <citation type="submission" date="2023-01" db="EMBL/GenBank/DDBJ databases">
        <authorList>
            <person name="Sun Q."/>
            <person name="Evtushenko L."/>
        </authorList>
    </citation>
    <scope>NUCLEOTIDE SEQUENCE</scope>
    <source>
        <strain evidence="1">VKM Ac-1069</strain>
    </source>
</reference>
<proteinExistence type="predicted"/>
<keyword evidence="2" id="KW-1185">Reference proteome</keyword>
<dbReference type="EMBL" id="BSFQ01000023">
    <property type="protein sequence ID" value="GLL13595.1"/>
    <property type="molecule type" value="Genomic_DNA"/>
</dbReference>
<reference evidence="1" key="1">
    <citation type="journal article" date="2014" name="Int. J. Syst. Evol. Microbiol.">
        <title>Complete genome sequence of Corynebacterium casei LMG S-19264T (=DSM 44701T), isolated from a smear-ripened cheese.</title>
        <authorList>
            <consortium name="US DOE Joint Genome Institute (JGI-PGF)"/>
            <person name="Walter F."/>
            <person name="Albersmeier A."/>
            <person name="Kalinowski J."/>
            <person name="Ruckert C."/>
        </authorList>
    </citation>
    <scope>NUCLEOTIDE SEQUENCE</scope>
    <source>
        <strain evidence="1">VKM Ac-1069</strain>
    </source>
</reference>
<sequence>MARAAILLICPGEGCRVPPSEAEVLGSPRQPPFSRIAASFERDNELSDAEWHGADDLPEARLEARRRRDRPRAARAPV</sequence>
<protein>
    <submittedName>
        <fullName evidence="1">Uncharacterized protein</fullName>
    </submittedName>
</protein>
<comment type="caution">
    <text evidence="1">The sequence shown here is derived from an EMBL/GenBank/DDBJ whole genome shotgun (WGS) entry which is preliminary data.</text>
</comment>
<accession>A0A9W6L7P4</accession>
<evidence type="ECO:0000313" key="1">
    <source>
        <dbReference type="EMBL" id="GLL13595.1"/>
    </source>
</evidence>
<dbReference type="Proteomes" id="UP001143463">
    <property type="component" value="Unassembled WGS sequence"/>
</dbReference>
<gene>
    <name evidence="1" type="ORF">GCM10017577_47390</name>
</gene>
<organism evidence="1 2">
    <name type="scientific">Pseudonocardia halophobica</name>
    <dbReference type="NCBI Taxonomy" id="29401"/>
    <lineage>
        <taxon>Bacteria</taxon>
        <taxon>Bacillati</taxon>
        <taxon>Actinomycetota</taxon>
        <taxon>Actinomycetes</taxon>
        <taxon>Pseudonocardiales</taxon>
        <taxon>Pseudonocardiaceae</taxon>
        <taxon>Pseudonocardia</taxon>
    </lineage>
</organism>
<dbReference type="AlphaFoldDB" id="A0A9W6L7P4"/>
<evidence type="ECO:0000313" key="2">
    <source>
        <dbReference type="Proteomes" id="UP001143463"/>
    </source>
</evidence>
<name>A0A9W6L7P4_9PSEU</name>